<accession>A0A0C2Z1B4</accession>
<dbReference type="Pfam" id="PF05494">
    <property type="entry name" value="MlaC"/>
    <property type="match status" value="1"/>
</dbReference>
<dbReference type="InterPro" id="IPR017842">
    <property type="entry name" value="Hopanoid_biosyn-assoc_HpnM"/>
</dbReference>
<dbReference type="PANTHER" id="PTHR36573">
    <property type="entry name" value="INTERMEMBRANE PHOSPHOLIPID TRANSPORT SYSTEM BINDING PROTEIN MLAC"/>
    <property type="match status" value="1"/>
</dbReference>
<proteinExistence type="predicted"/>
<keyword evidence="2" id="KW-1185">Reference proteome</keyword>
<gene>
    <name evidence="1" type="ORF">CCC_03298</name>
</gene>
<dbReference type="Proteomes" id="UP000031971">
    <property type="component" value="Unassembled WGS sequence"/>
</dbReference>
<dbReference type="PANTHER" id="PTHR36573:SF1">
    <property type="entry name" value="INTERMEMBRANE PHOSPHOLIPID TRANSPORT SYSTEM BINDING PROTEIN MLAC"/>
    <property type="match status" value="1"/>
</dbReference>
<reference evidence="1 2" key="1">
    <citation type="submission" date="2015-01" db="EMBL/GenBank/DDBJ databases">
        <title>Genome Sequence of Magnetospirillum magnetotacticum Strain MS-1.</title>
        <authorList>
            <person name="Marinov G.K."/>
            <person name="Smalley M.D."/>
            <person name="DeSalvo G."/>
        </authorList>
    </citation>
    <scope>NUCLEOTIDE SEQUENCE [LARGE SCALE GENOMIC DNA]</scope>
    <source>
        <strain evidence="1 2">MS-1</strain>
    </source>
</reference>
<dbReference type="EMBL" id="JXSL01000009">
    <property type="protein sequence ID" value="KIM00696.1"/>
    <property type="molecule type" value="Genomic_DNA"/>
</dbReference>
<dbReference type="InterPro" id="IPR042245">
    <property type="entry name" value="Tgt2/MlaC_sf"/>
</dbReference>
<dbReference type="InterPro" id="IPR008869">
    <property type="entry name" value="MlaC/ttg2D"/>
</dbReference>
<dbReference type="AlphaFoldDB" id="A0A0C2Z1B4"/>
<sequence length="194" mass="20847">MMALFLCVGMAEPSAAQGAGPEAVIRTFSDRLLESMKGGAKLGFKGRAEKMRPAVADAYDMASMTKSTLGTAATKLAPEDAAKLAEAYSNFSVATYAAQFNEWSGERFEVGEQRPSAGGAVVVPSWLVPKNGDPTQIDYVMRQDQGQWRIVDVLFEGTVSQVAVRRSEFGSIFRSKGLGGLIDILEKQTAALDR</sequence>
<dbReference type="Gene3D" id="3.10.450.710">
    <property type="entry name" value="Tgt2/MlaC"/>
    <property type="match status" value="1"/>
</dbReference>
<dbReference type="NCBIfam" id="TIGR03481">
    <property type="entry name" value="HpnM"/>
    <property type="match status" value="1"/>
</dbReference>
<comment type="caution">
    <text evidence="1">The sequence shown here is derived from an EMBL/GenBank/DDBJ whole genome shotgun (WGS) entry which is preliminary data.</text>
</comment>
<protein>
    <submittedName>
        <fullName evidence="1">ABC-type transport system involved in resistance to organic solvents auxiliary component</fullName>
    </submittedName>
</protein>
<organism evidence="1 2">
    <name type="scientific">Paramagnetospirillum magnetotacticum MS-1</name>
    <dbReference type="NCBI Taxonomy" id="272627"/>
    <lineage>
        <taxon>Bacteria</taxon>
        <taxon>Pseudomonadati</taxon>
        <taxon>Pseudomonadota</taxon>
        <taxon>Alphaproteobacteria</taxon>
        <taxon>Rhodospirillales</taxon>
        <taxon>Magnetospirillaceae</taxon>
        <taxon>Paramagnetospirillum</taxon>
    </lineage>
</organism>
<evidence type="ECO:0000313" key="2">
    <source>
        <dbReference type="Proteomes" id="UP000031971"/>
    </source>
</evidence>
<name>A0A0C2Z1B4_PARME</name>
<dbReference type="STRING" id="272627.CCC_03298"/>
<evidence type="ECO:0000313" key="1">
    <source>
        <dbReference type="EMBL" id="KIM00696.1"/>
    </source>
</evidence>